<keyword evidence="5 8" id="KW-0418">Kinase</keyword>
<dbReference type="Proteomes" id="UP000001357">
    <property type="component" value="Unassembled WGS sequence"/>
</dbReference>
<dbReference type="InterPro" id="IPR036947">
    <property type="entry name" value="POLO_box_dom_sf"/>
</dbReference>
<keyword evidence="1 8" id="KW-0723">Serine/threonine-protein kinase</keyword>
<dbReference type="PROSITE" id="PS50011">
    <property type="entry name" value="PROTEIN_KINASE_DOM"/>
    <property type="match status" value="1"/>
</dbReference>
<dbReference type="CDD" id="cd13118">
    <property type="entry name" value="POLO_box_1"/>
    <property type="match status" value="1"/>
</dbReference>
<dbReference type="GO" id="GO:0005524">
    <property type="term" value="F:ATP binding"/>
    <property type="evidence" value="ECO:0007669"/>
    <property type="project" value="UniProtKB-UniRule"/>
</dbReference>
<accession>A9VDW2</accession>
<evidence type="ECO:0000256" key="9">
    <source>
        <dbReference type="SAM" id="MobiDB-lite"/>
    </source>
</evidence>
<evidence type="ECO:0000256" key="5">
    <source>
        <dbReference type="ARBA" id="ARBA00022777"/>
    </source>
</evidence>
<evidence type="ECO:0000256" key="3">
    <source>
        <dbReference type="ARBA" id="ARBA00022737"/>
    </source>
</evidence>
<feature type="compositionally biased region" description="Basic and acidic residues" evidence="9">
    <location>
        <begin position="396"/>
        <end position="405"/>
    </location>
</feature>
<feature type="region of interest" description="Disordered" evidence="9">
    <location>
        <begin position="395"/>
        <end position="433"/>
    </location>
</feature>
<evidence type="ECO:0000259" key="10">
    <source>
        <dbReference type="PROSITE" id="PS50011"/>
    </source>
</evidence>
<dbReference type="CDD" id="cd14099">
    <property type="entry name" value="STKc_PLK"/>
    <property type="match status" value="1"/>
</dbReference>
<proteinExistence type="inferred from homology"/>
<dbReference type="InterPro" id="IPR017441">
    <property type="entry name" value="Protein_kinase_ATP_BS"/>
</dbReference>
<dbReference type="Gene3D" id="1.10.510.10">
    <property type="entry name" value="Transferase(Phosphotransferase) domain 1"/>
    <property type="match status" value="1"/>
</dbReference>
<dbReference type="KEGG" id="mbr:MONBRDRAFT_39338"/>
<dbReference type="SUPFAM" id="SSF82615">
    <property type="entry name" value="Polo-box domain"/>
    <property type="match status" value="2"/>
</dbReference>
<dbReference type="AlphaFoldDB" id="A9VDW2"/>
<dbReference type="Gene3D" id="3.30.200.20">
    <property type="entry name" value="Phosphorylase Kinase, domain 1"/>
    <property type="match status" value="1"/>
</dbReference>
<dbReference type="SUPFAM" id="SSF56112">
    <property type="entry name" value="Protein kinase-like (PK-like)"/>
    <property type="match status" value="1"/>
</dbReference>
<dbReference type="GO" id="GO:0000776">
    <property type="term" value="C:kinetochore"/>
    <property type="evidence" value="ECO:0000318"/>
    <property type="project" value="GO_Central"/>
</dbReference>
<comment type="similarity">
    <text evidence="8">Belongs to the protein kinase superfamily. Ser/Thr protein kinase family. CDC5/Polo subfamily.</text>
</comment>
<protein>
    <recommendedName>
        <fullName evidence="8">Serine/threonine-protein kinase PLK</fullName>
        <ecNumber evidence="8">2.7.11.21</ecNumber>
    </recommendedName>
    <alternativeName>
        <fullName evidence="8">Polo-like kinase</fullName>
    </alternativeName>
</protein>
<dbReference type="FunFam" id="1.10.510.10:FF:000571">
    <property type="entry name" value="Maternal embryonic leucine zipper kinase"/>
    <property type="match status" value="1"/>
</dbReference>
<dbReference type="PANTHER" id="PTHR24345:SF0">
    <property type="entry name" value="CELL CYCLE SERINE_THREONINE-PROTEIN KINASE CDC5_MSD2"/>
    <property type="match status" value="1"/>
</dbReference>
<dbReference type="EMBL" id="CH991591">
    <property type="protein sequence ID" value="EDQ84288.1"/>
    <property type="molecule type" value="Genomic_DNA"/>
</dbReference>
<reference evidence="12 13" key="1">
    <citation type="journal article" date="2008" name="Nature">
        <title>The genome of the choanoflagellate Monosiga brevicollis and the origin of metazoans.</title>
        <authorList>
            <consortium name="JGI Sequencing"/>
            <person name="King N."/>
            <person name="Westbrook M.J."/>
            <person name="Young S.L."/>
            <person name="Kuo A."/>
            <person name="Abedin M."/>
            <person name="Chapman J."/>
            <person name="Fairclough S."/>
            <person name="Hellsten U."/>
            <person name="Isogai Y."/>
            <person name="Letunic I."/>
            <person name="Marr M."/>
            <person name="Pincus D."/>
            <person name="Putnam N."/>
            <person name="Rokas A."/>
            <person name="Wright K.J."/>
            <person name="Zuzow R."/>
            <person name="Dirks W."/>
            <person name="Good M."/>
            <person name="Goodstein D."/>
            <person name="Lemons D."/>
            <person name="Li W."/>
            <person name="Lyons J.B."/>
            <person name="Morris A."/>
            <person name="Nichols S."/>
            <person name="Richter D.J."/>
            <person name="Salamov A."/>
            <person name="Bork P."/>
            <person name="Lim W.A."/>
            <person name="Manning G."/>
            <person name="Miller W.T."/>
            <person name="McGinnis W."/>
            <person name="Shapiro H."/>
            <person name="Tjian R."/>
            <person name="Grigoriev I.V."/>
            <person name="Rokhsar D."/>
        </authorList>
    </citation>
    <scope>NUCLEOTIDE SEQUENCE [LARGE SCALE GENOMIC DNA]</scope>
    <source>
        <strain evidence="13">MX1 / ATCC 50154</strain>
    </source>
</reference>
<dbReference type="InterPro" id="IPR008271">
    <property type="entry name" value="Ser/Thr_kinase_AS"/>
</dbReference>
<dbReference type="eggNOG" id="KOG0575">
    <property type="taxonomic scope" value="Eukaryota"/>
</dbReference>
<feature type="compositionally biased region" description="Low complexity" evidence="9">
    <location>
        <begin position="415"/>
        <end position="433"/>
    </location>
</feature>
<evidence type="ECO:0000256" key="2">
    <source>
        <dbReference type="ARBA" id="ARBA00022679"/>
    </source>
</evidence>
<keyword evidence="2 8" id="KW-0808">Transferase</keyword>
<dbReference type="PANTHER" id="PTHR24345">
    <property type="entry name" value="SERINE/THREONINE-PROTEIN KINASE PLK"/>
    <property type="match status" value="1"/>
</dbReference>
<dbReference type="Pfam" id="PF00659">
    <property type="entry name" value="POLO_box"/>
    <property type="match status" value="2"/>
</dbReference>
<feature type="region of interest" description="Disordered" evidence="9">
    <location>
        <begin position="1"/>
        <end position="33"/>
    </location>
</feature>
<dbReference type="FunFam" id="3.30.1120.30:FF:000005">
    <property type="entry name" value="Serine/threonine-protein kinase"/>
    <property type="match status" value="1"/>
</dbReference>
<dbReference type="InterPro" id="IPR011009">
    <property type="entry name" value="Kinase-like_dom_sf"/>
</dbReference>
<keyword evidence="4 7" id="KW-0547">Nucleotide-binding</keyword>
<feature type="domain" description="POLO box" evidence="11">
    <location>
        <begin position="473"/>
        <end position="554"/>
    </location>
</feature>
<dbReference type="PROSITE" id="PS50078">
    <property type="entry name" value="POLO_BOX"/>
    <property type="match status" value="2"/>
</dbReference>
<evidence type="ECO:0000256" key="7">
    <source>
        <dbReference type="PROSITE-ProRule" id="PRU10141"/>
    </source>
</evidence>
<evidence type="ECO:0000256" key="1">
    <source>
        <dbReference type="ARBA" id="ARBA00022527"/>
    </source>
</evidence>
<evidence type="ECO:0000256" key="8">
    <source>
        <dbReference type="RuleBase" id="RU361162"/>
    </source>
</evidence>
<keyword evidence="6 7" id="KW-0067">ATP-binding</keyword>
<organism evidence="12 13">
    <name type="scientific">Monosiga brevicollis</name>
    <name type="common">Choanoflagellate</name>
    <dbReference type="NCBI Taxonomy" id="81824"/>
    <lineage>
        <taxon>Eukaryota</taxon>
        <taxon>Choanoflagellata</taxon>
        <taxon>Craspedida</taxon>
        <taxon>Salpingoecidae</taxon>
        <taxon>Monosiga</taxon>
    </lineage>
</organism>
<dbReference type="PROSITE" id="PS00107">
    <property type="entry name" value="PROTEIN_KINASE_ATP"/>
    <property type="match status" value="1"/>
</dbReference>
<dbReference type="FunCoup" id="A9VDW2">
    <property type="interactions" value="579"/>
</dbReference>
<dbReference type="CDD" id="cd13117">
    <property type="entry name" value="POLO_box_2"/>
    <property type="match status" value="1"/>
</dbReference>
<dbReference type="FunFam" id="3.30.200.20:FF:000091">
    <property type="entry name" value="Serine/threonine-protein kinase PLK"/>
    <property type="match status" value="1"/>
</dbReference>
<dbReference type="STRING" id="81824.A9VDW2"/>
<dbReference type="InParanoid" id="A9VDW2"/>
<name>A9VDW2_MONBE</name>
<dbReference type="InterPro" id="IPR033695">
    <property type="entry name" value="POLO_box_2"/>
</dbReference>
<dbReference type="GO" id="GO:0000922">
    <property type="term" value="C:spindle pole"/>
    <property type="evidence" value="ECO:0000318"/>
    <property type="project" value="GO_Central"/>
</dbReference>
<dbReference type="OMA" id="IQIHKSM"/>
<feature type="binding site" evidence="7">
    <location>
        <position position="81"/>
    </location>
    <ligand>
        <name>ATP</name>
        <dbReference type="ChEBI" id="CHEBI:30616"/>
    </ligand>
</feature>
<dbReference type="GO" id="GO:0005737">
    <property type="term" value="C:cytoplasm"/>
    <property type="evidence" value="ECO:0000318"/>
    <property type="project" value="GO_Central"/>
</dbReference>
<feature type="domain" description="Protein kinase" evidence="10">
    <location>
        <begin position="48"/>
        <end position="304"/>
    </location>
</feature>
<dbReference type="InterPro" id="IPR000959">
    <property type="entry name" value="POLO_box_dom"/>
</dbReference>
<keyword evidence="3" id="KW-0677">Repeat</keyword>
<evidence type="ECO:0000313" key="13">
    <source>
        <dbReference type="Proteomes" id="UP000001357"/>
    </source>
</evidence>
<feature type="domain" description="POLO box" evidence="11">
    <location>
        <begin position="575"/>
        <end position="658"/>
    </location>
</feature>
<dbReference type="GeneID" id="5896172"/>
<dbReference type="SMART" id="SM00220">
    <property type="entry name" value="S_TKc"/>
    <property type="match status" value="1"/>
</dbReference>
<dbReference type="PROSITE" id="PS00108">
    <property type="entry name" value="PROTEIN_KINASE_ST"/>
    <property type="match status" value="1"/>
</dbReference>
<keyword evidence="13" id="KW-1185">Reference proteome</keyword>
<dbReference type="Pfam" id="PF00069">
    <property type="entry name" value="Pkinase"/>
    <property type="match status" value="1"/>
</dbReference>
<dbReference type="InterPro" id="IPR000719">
    <property type="entry name" value="Prot_kinase_dom"/>
</dbReference>
<dbReference type="Gene3D" id="3.30.1120.30">
    <property type="entry name" value="POLO box domain"/>
    <property type="match status" value="2"/>
</dbReference>
<comment type="catalytic activity">
    <reaction evidence="8">
        <text>L-threonyl-[protein] + ATP = O-phospho-L-threonyl-[protein] + ADP + H(+)</text>
        <dbReference type="Rhea" id="RHEA:46608"/>
        <dbReference type="Rhea" id="RHEA-COMP:11060"/>
        <dbReference type="Rhea" id="RHEA-COMP:11605"/>
        <dbReference type="ChEBI" id="CHEBI:15378"/>
        <dbReference type="ChEBI" id="CHEBI:30013"/>
        <dbReference type="ChEBI" id="CHEBI:30616"/>
        <dbReference type="ChEBI" id="CHEBI:61977"/>
        <dbReference type="ChEBI" id="CHEBI:456216"/>
        <dbReference type="EC" id="2.7.11.21"/>
    </reaction>
</comment>
<evidence type="ECO:0000259" key="11">
    <source>
        <dbReference type="PROSITE" id="PS50078"/>
    </source>
</evidence>
<sequence length="668" mass="74367">MATAMPARSAAYGRRPVTTGSRASSSSSRFSSSSIPSIIEDSATGAKYIRGSFLGKGGFAQCYKLTDSMTKRVYAGKIVAKSSLSKHRAKEKLKSEIQIHRSLTHKYIVGFHSYFEDEHNVYILLEICSNQSMMELHKRRRGMSEIEARWFLLQIVEATAHMHARRVIHRDLKLGNLFLNEEMQVKVGDFGLATALTHDGERKRTLCGTPNYIAPEILEGKDSGHSFEVDIWSIGCILYTMIVGRPPFETRDIKTTYSKIKRNDYSFPSTLQISPEAVDLIRMLLHRDPKCRPNCEEIMRHPFLAGSAYIPQRMPIKALHMTPDFAGIPGQVRPAATYRAQPGSAHTNLENPVTTTSVGAKIHAESLVPSGRAPLGSLNTNREDARHISKPAPKVIDMRSTDPHPKTVAPTQTHRVASVAATSTTTPSTTPRAANDNLQALYTRLSQVTALQAAASYREPMEAPAPEAKAGYAVTKWIDYSYKYGLGYQLSDDSVGVLFNDNTKMVLSSDLHHVEFTNRERKGGATTAMTLDSFPDDMTKKIALLKYFRDYMRDNLQDGPAALAKASAQTTDMPFVKKWLRTKHAIVFRLNIGIVQINFFDHTKVVVNGPRDTVAFIDTEGETRVYTLDEISRSKHASIDVLVARLSYATDVINHMLSKSRQSSPQRA</sequence>
<evidence type="ECO:0000256" key="4">
    <source>
        <dbReference type="ARBA" id="ARBA00022741"/>
    </source>
</evidence>
<evidence type="ECO:0000313" key="12">
    <source>
        <dbReference type="EMBL" id="EDQ84288.1"/>
    </source>
</evidence>
<dbReference type="RefSeq" id="XP_001750918.1">
    <property type="nucleotide sequence ID" value="XM_001750866.1"/>
</dbReference>
<dbReference type="EC" id="2.7.11.21" evidence="8"/>
<gene>
    <name evidence="12" type="ORF">MONBRDRAFT_39338</name>
</gene>
<dbReference type="GO" id="GO:0004674">
    <property type="term" value="F:protein serine/threonine kinase activity"/>
    <property type="evidence" value="ECO:0000318"/>
    <property type="project" value="GO_Central"/>
</dbReference>
<dbReference type="InterPro" id="IPR033701">
    <property type="entry name" value="POLO_box_1"/>
</dbReference>
<dbReference type="GO" id="GO:0007052">
    <property type="term" value="P:mitotic spindle organization"/>
    <property type="evidence" value="ECO:0000318"/>
    <property type="project" value="GO_Central"/>
</dbReference>
<dbReference type="GO" id="GO:0005634">
    <property type="term" value="C:nucleus"/>
    <property type="evidence" value="ECO:0000318"/>
    <property type="project" value="GO_Central"/>
</dbReference>
<feature type="compositionally biased region" description="Low complexity" evidence="9">
    <location>
        <begin position="21"/>
        <end position="33"/>
    </location>
</feature>
<evidence type="ECO:0000256" key="6">
    <source>
        <dbReference type="ARBA" id="ARBA00022840"/>
    </source>
</evidence>